<comment type="subcellular location">
    <subcellularLocation>
        <location evidence="1 8">Nucleus</location>
    </subcellularLocation>
</comment>
<dbReference type="PANTHER" id="PTHR13114">
    <property type="entry name" value="MEDIATOR OF RNA POLYMERASE II TRANSCRIPTION SUBUNIT 17"/>
    <property type="match status" value="1"/>
</dbReference>
<evidence type="ECO:0000256" key="6">
    <source>
        <dbReference type="ARBA" id="ARBA00023242"/>
    </source>
</evidence>
<keyword evidence="5 8" id="KW-0804">Transcription</keyword>
<evidence type="ECO:0000313" key="9">
    <source>
        <dbReference type="EMBL" id="KAF2097298.1"/>
    </source>
</evidence>
<comment type="subunit">
    <text evidence="8">Component of the Mediator complex.</text>
</comment>
<sequence length="636" mass="70328">MADPNSTAFPLFLRPSVAKKDNEGSLQRQIQEIVSTKGHLRTVTETSLDADIVADDAGIKVEAQPSIEDEDVDAGDERGTIEHLTKVKQQMVAIIGDAHNTAMLTVDFVSLLLSKYNTQGKSSMSDGLKQSISPGTLAYDQLDIGEPTNVEKSTDELVAQGQRLKGLTAAADNLLSAAGRLEKEVRKETTYWKEVLSVADAGWSVCRVSRNSEMLGVQLGFAEAGPLFRNQGFTVLNSNDDGSLYLHQRVANRQKMIRIRIAQNGKIVGTARLRSELRGERGIEEDISRARDSLFDEELFHEMNIEAQSLTSYGVRWRDSTVHIPMVSQSRDTEILVDLISREDADNTTSPERFVETAQCIATIFKVLMLHTYRQRLLRRSAPPPPITERRRGGPVATIIRPLLNQDIHSAAVRSTRDYLSKLQQLFSRANISFSPSISTPSISSVQNSAGDLIEYLARRCVSTVTVPLPSSVGELKVELRTSLPFTDEEKPGFRPQDRQADQTSTECKLLLPRAAVSLMGLTASMESSKAKVLQRTFYSMQELLSYVDNILALDIAHNVIASMDNMWTATEQDAEVTAPATGGERKATTRFIVSCGSASLRLRWKRDGKGPSGSVEWTREKGDEALREVVQRVMS</sequence>
<dbReference type="InterPro" id="IPR019313">
    <property type="entry name" value="Mediator_Med17"/>
</dbReference>
<dbReference type="AlphaFoldDB" id="A0A9P4IDE6"/>
<evidence type="ECO:0000256" key="5">
    <source>
        <dbReference type="ARBA" id="ARBA00023163"/>
    </source>
</evidence>
<dbReference type="PANTHER" id="PTHR13114:SF7">
    <property type="entry name" value="MEDIATOR OF RNA POLYMERASE II TRANSCRIPTION SUBUNIT 17"/>
    <property type="match status" value="1"/>
</dbReference>
<dbReference type="OrthoDB" id="5319830at2759"/>
<evidence type="ECO:0000256" key="8">
    <source>
        <dbReference type="RuleBase" id="RU364140"/>
    </source>
</evidence>
<name>A0A9P4IDE6_9PEZI</name>
<keyword evidence="10" id="KW-1185">Reference proteome</keyword>
<dbReference type="Gene3D" id="6.10.250.2620">
    <property type="match status" value="1"/>
</dbReference>
<dbReference type="Proteomes" id="UP000799772">
    <property type="component" value="Unassembled WGS sequence"/>
</dbReference>
<evidence type="ECO:0000256" key="1">
    <source>
        <dbReference type="ARBA" id="ARBA00004123"/>
    </source>
</evidence>
<dbReference type="GO" id="GO:0016592">
    <property type="term" value="C:mediator complex"/>
    <property type="evidence" value="ECO:0007669"/>
    <property type="project" value="InterPro"/>
</dbReference>
<keyword evidence="8" id="KW-0010">Activator</keyword>
<organism evidence="9 10">
    <name type="scientific">Rhizodiscina lignyota</name>
    <dbReference type="NCBI Taxonomy" id="1504668"/>
    <lineage>
        <taxon>Eukaryota</taxon>
        <taxon>Fungi</taxon>
        <taxon>Dikarya</taxon>
        <taxon>Ascomycota</taxon>
        <taxon>Pezizomycotina</taxon>
        <taxon>Dothideomycetes</taxon>
        <taxon>Pleosporomycetidae</taxon>
        <taxon>Aulographales</taxon>
        <taxon>Rhizodiscinaceae</taxon>
        <taxon>Rhizodiscina</taxon>
    </lineage>
</organism>
<comment type="caution">
    <text evidence="9">The sequence shown here is derived from an EMBL/GenBank/DDBJ whole genome shotgun (WGS) entry which is preliminary data.</text>
</comment>
<evidence type="ECO:0000313" key="10">
    <source>
        <dbReference type="Proteomes" id="UP000799772"/>
    </source>
</evidence>
<comment type="function">
    <text evidence="8">Component of the Mediator complex, a coactivator involved in the regulated transcription of nearly all RNA polymerase II-dependent genes. Mediator functions as a bridge to convey information from gene-specific regulatory proteins to the basal RNA polymerase II transcription machinery. Mediator is recruited to promoters by direct interactions with regulatory proteins and serves as a scaffold for the assembly of a functional preinitiation complex with RNA polymerase II and the general transcription factors.</text>
</comment>
<evidence type="ECO:0000256" key="4">
    <source>
        <dbReference type="ARBA" id="ARBA00023015"/>
    </source>
</evidence>
<evidence type="ECO:0000256" key="2">
    <source>
        <dbReference type="ARBA" id="ARBA00005635"/>
    </source>
</evidence>
<keyword evidence="6 8" id="KW-0539">Nucleus</keyword>
<protein>
    <recommendedName>
        <fullName evidence="3 8">Mediator of RNA polymerase II transcription subunit 17</fullName>
    </recommendedName>
    <alternativeName>
        <fullName evidence="7 8">Mediator complex subunit 17</fullName>
    </alternativeName>
</protein>
<dbReference type="GO" id="GO:0070847">
    <property type="term" value="C:core mediator complex"/>
    <property type="evidence" value="ECO:0007669"/>
    <property type="project" value="TreeGrafter"/>
</dbReference>
<gene>
    <name evidence="8" type="primary">MED17</name>
    <name evidence="9" type="ORF">NA57DRAFT_57890</name>
</gene>
<dbReference type="Pfam" id="PF10156">
    <property type="entry name" value="Med17"/>
    <property type="match status" value="1"/>
</dbReference>
<comment type="similarity">
    <text evidence="2 8">Belongs to the Mediator complex subunit 17 family.</text>
</comment>
<evidence type="ECO:0000256" key="7">
    <source>
        <dbReference type="ARBA" id="ARBA00032014"/>
    </source>
</evidence>
<dbReference type="GO" id="GO:0003712">
    <property type="term" value="F:transcription coregulator activity"/>
    <property type="evidence" value="ECO:0007669"/>
    <property type="project" value="InterPro"/>
</dbReference>
<proteinExistence type="inferred from homology"/>
<reference evidence="9" key="1">
    <citation type="journal article" date="2020" name="Stud. Mycol.">
        <title>101 Dothideomycetes genomes: a test case for predicting lifestyles and emergence of pathogens.</title>
        <authorList>
            <person name="Haridas S."/>
            <person name="Albert R."/>
            <person name="Binder M."/>
            <person name="Bloem J."/>
            <person name="Labutti K."/>
            <person name="Salamov A."/>
            <person name="Andreopoulos B."/>
            <person name="Baker S."/>
            <person name="Barry K."/>
            <person name="Bills G."/>
            <person name="Bluhm B."/>
            <person name="Cannon C."/>
            <person name="Castanera R."/>
            <person name="Culley D."/>
            <person name="Daum C."/>
            <person name="Ezra D."/>
            <person name="Gonzalez J."/>
            <person name="Henrissat B."/>
            <person name="Kuo A."/>
            <person name="Liang C."/>
            <person name="Lipzen A."/>
            <person name="Lutzoni F."/>
            <person name="Magnuson J."/>
            <person name="Mondo S."/>
            <person name="Nolan M."/>
            <person name="Ohm R."/>
            <person name="Pangilinan J."/>
            <person name="Park H.-J."/>
            <person name="Ramirez L."/>
            <person name="Alfaro M."/>
            <person name="Sun H."/>
            <person name="Tritt A."/>
            <person name="Yoshinaga Y."/>
            <person name="Zwiers L.-H."/>
            <person name="Turgeon B."/>
            <person name="Goodwin S."/>
            <person name="Spatafora J."/>
            <person name="Crous P."/>
            <person name="Grigoriev I."/>
        </authorList>
    </citation>
    <scope>NUCLEOTIDE SEQUENCE</scope>
    <source>
        <strain evidence="9">CBS 133067</strain>
    </source>
</reference>
<accession>A0A9P4IDE6</accession>
<dbReference type="EMBL" id="ML978128">
    <property type="protein sequence ID" value="KAF2097298.1"/>
    <property type="molecule type" value="Genomic_DNA"/>
</dbReference>
<dbReference type="GO" id="GO:0006357">
    <property type="term" value="P:regulation of transcription by RNA polymerase II"/>
    <property type="evidence" value="ECO:0007669"/>
    <property type="project" value="InterPro"/>
</dbReference>
<keyword evidence="4 8" id="KW-0805">Transcription regulation</keyword>
<evidence type="ECO:0000256" key="3">
    <source>
        <dbReference type="ARBA" id="ARBA00019610"/>
    </source>
</evidence>